<keyword evidence="1 5" id="KW-0963">Cytoplasm</keyword>
<keyword evidence="3 5" id="KW-0698">rRNA processing</keyword>
<dbReference type="EMBL" id="DVOO01000009">
    <property type="protein sequence ID" value="HIV24715.1"/>
    <property type="molecule type" value="Genomic_DNA"/>
</dbReference>
<dbReference type="Pfam" id="PF05239">
    <property type="entry name" value="PRC"/>
    <property type="match status" value="1"/>
</dbReference>
<sequence>MEEYLKVGVITSTHGLRGEVKVFPTTDDPERFRDIRTVYLRQSKVQQELRVKGVKFFKNMVILKFQGIDDISEVEAWRGAELYVERKDAVPLGENEYYIADLLGMEVLLERGERLGILKDVLSTGANDVYIVESEKYGEVLIPAIKQCIMGVDVISGVMTVRLLPGLINENGREKA</sequence>
<gene>
    <name evidence="5 8" type="primary">rimM</name>
    <name evidence="8" type="ORF">IAB71_02845</name>
</gene>
<dbReference type="GO" id="GO:0042274">
    <property type="term" value="P:ribosomal small subunit biogenesis"/>
    <property type="evidence" value="ECO:0007669"/>
    <property type="project" value="UniProtKB-UniRule"/>
</dbReference>
<evidence type="ECO:0000256" key="5">
    <source>
        <dbReference type="HAMAP-Rule" id="MF_00014"/>
    </source>
</evidence>
<comment type="subunit">
    <text evidence="5">Binds ribosomal protein uS19.</text>
</comment>
<dbReference type="GO" id="GO:0043022">
    <property type="term" value="F:ribosome binding"/>
    <property type="evidence" value="ECO:0007669"/>
    <property type="project" value="InterPro"/>
</dbReference>
<dbReference type="AlphaFoldDB" id="A0A9D1T9S8"/>
<keyword evidence="2 5" id="KW-0690">Ribosome biogenesis</keyword>
<dbReference type="GO" id="GO:0006364">
    <property type="term" value="P:rRNA processing"/>
    <property type="evidence" value="ECO:0007669"/>
    <property type="project" value="UniProtKB-UniRule"/>
</dbReference>
<dbReference type="InterPro" id="IPR011033">
    <property type="entry name" value="PRC_barrel-like_sf"/>
</dbReference>
<dbReference type="InterPro" id="IPR009000">
    <property type="entry name" value="Transl_B-barrel_sf"/>
</dbReference>
<accession>A0A9D1T9S8</accession>
<dbReference type="PANTHER" id="PTHR33692">
    <property type="entry name" value="RIBOSOME MATURATION FACTOR RIMM"/>
    <property type="match status" value="1"/>
</dbReference>
<dbReference type="Pfam" id="PF01782">
    <property type="entry name" value="RimM"/>
    <property type="match status" value="1"/>
</dbReference>
<dbReference type="GO" id="GO:0005840">
    <property type="term" value="C:ribosome"/>
    <property type="evidence" value="ECO:0007669"/>
    <property type="project" value="InterPro"/>
</dbReference>
<dbReference type="InterPro" id="IPR002676">
    <property type="entry name" value="RimM_N"/>
</dbReference>
<reference evidence="8" key="1">
    <citation type="submission" date="2020-10" db="EMBL/GenBank/DDBJ databases">
        <authorList>
            <person name="Gilroy R."/>
        </authorList>
    </citation>
    <scope>NUCLEOTIDE SEQUENCE</scope>
    <source>
        <strain evidence="8">CHK188-20938</strain>
    </source>
</reference>
<dbReference type="Gene3D" id="2.40.30.60">
    <property type="entry name" value="RimM"/>
    <property type="match status" value="1"/>
</dbReference>
<protein>
    <recommendedName>
        <fullName evidence="5">Ribosome maturation factor RimM</fullName>
    </recommendedName>
</protein>
<dbReference type="Gene3D" id="2.30.30.240">
    <property type="entry name" value="PRC-barrel domain"/>
    <property type="match status" value="1"/>
</dbReference>
<comment type="caution">
    <text evidence="8">The sequence shown here is derived from an EMBL/GenBank/DDBJ whole genome shotgun (WGS) entry which is preliminary data.</text>
</comment>
<dbReference type="HAMAP" id="MF_00014">
    <property type="entry name" value="Ribosome_mat_RimM"/>
    <property type="match status" value="1"/>
</dbReference>
<evidence type="ECO:0000256" key="3">
    <source>
        <dbReference type="ARBA" id="ARBA00022552"/>
    </source>
</evidence>
<dbReference type="SUPFAM" id="SSF50447">
    <property type="entry name" value="Translation proteins"/>
    <property type="match status" value="1"/>
</dbReference>
<dbReference type="PANTHER" id="PTHR33692:SF1">
    <property type="entry name" value="RIBOSOME MATURATION FACTOR RIMM"/>
    <property type="match status" value="1"/>
</dbReference>
<proteinExistence type="inferred from homology"/>
<feature type="domain" description="PRC-barrel" evidence="7">
    <location>
        <begin position="94"/>
        <end position="165"/>
    </location>
</feature>
<comment type="similarity">
    <text evidence="5">Belongs to the RimM family.</text>
</comment>
<evidence type="ECO:0000313" key="8">
    <source>
        <dbReference type="EMBL" id="HIV24715.1"/>
    </source>
</evidence>
<dbReference type="InterPro" id="IPR036976">
    <property type="entry name" value="RimM_N_sf"/>
</dbReference>
<evidence type="ECO:0000256" key="1">
    <source>
        <dbReference type="ARBA" id="ARBA00022490"/>
    </source>
</evidence>
<comment type="subcellular location">
    <subcellularLocation>
        <location evidence="5">Cytoplasm</location>
    </subcellularLocation>
</comment>
<organism evidence="8 9">
    <name type="scientific">Candidatus Scatomonas pullistercoris</name>
    <dbReference type="NCBI Taxonomy" id="2840920"/>
    <lineage>
        <taxon>Bacteria</taxon>
        <taxon>Bacillati</taxon>
        <taxon>Bacillota</taxon>
        <taxon>Clostridia</taxon>
        <taxon>Lachnospirales</taxon>
        <taxon>Lachnospiraceae</taxon>
        <taxon>Lachnospiraceae incertae sedis</taxon>
        <taxon>Candidatus Scatomonas</taxon>
    </lineage>
</organism>
<feature type="domain" description="RimM N-terminal" evidence="6">
    <location>
        <begin position="7"/>
        <end position="87"/>
    </location>
</feature>
<comment type="function">
    <text evidence="5">An accessory protein needed during the final step in the assembly of 30S ribosomal subunit, possibly for assembly of the head region. Essential for efficient processing of 16S rRNA. May be needed both before and after RbfA during the maturation of 16S rRNA. It has affinity for free ribosomal 30S subunits but not for 70S ribosomes.</text>
</comment>
<evidence type="ECO:0000259" key="6">
    <source>
        <dbReference type="Pfam" id="PF01782"/>
    </source>
</evidence>
<evidence type="ECO:0000313" key="9">
    <source>
        <dbReference type="Proteomes" id="UP000824169"/>
    </source>
</evidence>
<name>A0A9D1T9S8_9FIRM</name>
<dbReference type="InterPro" id="IPR027275">
    <property type="entry name" value="PRC-brl_dom"/>
</dbReference>
<comment type="domain">
    <text evidence="5">The PRC barrel domain binds ribosomal protein uS19.</text>
</comment>
<dbReference type="GO" id="GO:0005737">
    <property type="term" value="C:cytoplasm"/>
    <property type="evidence" value="ECO:0007669"/>
    <property type="project" value="UniProtKB-SubCell"/>
</dbReference>
<evidence type="ECO:0000259" key="7">
    <source>
        <dbReference type="Pfam" id="PF05239"/>
    </source>
</evidence>
<keyword evidence="4 5" id="KW-0143">Chaperone</keyword>
<evidence type="ECO:0000256" key="2">
    <source>
        <dbReference type="ARBA" id="ARBA00022517"/>
    </source>
</evidence>
<dbReference type="NCBIfam" id="TIGR02273">
    <property type="entry name" value="16S_RimM"/>
    <property type="match status" value="1"/>
</dbReference>
<dbReference type="InterPro" id="IPR011961">
    <property type="entry name" value="RimM"/>
</dbReference>
<dbReference type="SUPFAM" id="SSF50346">
    <property type="entry name" value="PRC-barrel domain"/>
    <property type="match status" value="1"/>
</dbReference>
<reference evidence="8" key="2">
    <citation type="journal article" date="2021" name="PeerJ">
        <title>Extensive microbial diversity within the chicken gut microbiome revealed by metagenomics and culture.</title>
        <authorList>
            <person name="Gilroy R."/>
            <person name="Ravi A."/>
            <person name="Getino M."/>
            <person name="Pursley I."/>
            <person name="Horton D.L."/>
            <person name="Alikhan N.F."/>
            <person name="Baker D."/>
            <person name="Gharbi K."/>
            <person name="Hall N."/>
            <person name="Watson M."/>
            <person name="Adriaenssens E.M."/>
            <person name="Foster-Nyarko E."/>
            <person name="Jarju S."/>
            <person name="Secka A."/>
            <person name="Antonio M."/>
            <person name="Oren A."/>
            <person name="Chaudhuri R.R."/>
            <person name="La Ragione R."/>
            <person name="Hildebrand F."/>
            <person name="Pallen M.J."/>
        </authorList>
    </citation>
    <scope>NUCLEOTIDE SEQUENCE</scope>
    <source>
        <strain evidence="8">CHK188-20938</strain>
    </source>
</reference>
<dbReference type="Proteomes" id="UP000824169">
    <property type="component" value="Unassembled WGS sequence"/>
</dbReference>
<evidence type="ECO:0000256" key="4">
    <source>
        <dbReference type="ARBA" id="ARBA00023186"/>
    </source>
</evidence>